<gene>
    <name evidence="7" type="ORF">PSYICH_LOCUS12257</name>
</gene>
<dbReference type="Pfam" id="PF19030">
    <property type="entry name" value="TSP1_ADAMTS"/>
    <property type="match status" value="6"/>
</dbReference>
<evidence type="ECO:0000259" key="6">
    <source>
        <dbReference type="PROSITE" id="PS50900"/>
    </source>
</evidence>
<dbReference type="AlphaFoldDB" id="A0A9P0GJV0"/>
<dbReference type="GO" id="GO:0005576">
    <property type="term" value="C:extracellular region"/>
    <property type="evidence" value="ECO:0007669"/>
    <property type="project" value="UniProtKB-SubCell"/>
</dbReference>
<dbReference type="InterPro" id="IPR036383">
    <property type="entry name" value="TSP1_rpt_sf"/>
</dbReference>
<dbReference type="InterPro" id="IPR010294">
    <property type="entry name" value="ADAMTS_spacer1"/>
</dbReference>
<proteinExistence type="predicted"/>
<dbReference type="InterPro" id="IPR050439">
    <property type="entry name" value="ADAMTS_ADAMTS-like"/>
</dbReference>
<name>A0A9P0GJV0_9CUCU</name>
<dbReference type="GO" id="GO:0006508">
    <property type="term" value="P:proteolysis"/>
    <property type="evidence" value="ECO:0007669"/>
    <property type="project" value="TreeGrafter"/>
</dbReference>
<protein>
    <recommendedName>
        <fullName evidence="6">PLAC domain-containing protein</fullName>
    </recommendedName>
</protein>
<dbReference type="EMBL" id="OV651818">
    <property type="protein sequence ID" value="CAH1112371.1"/>
    <property type="molecule type" value="Genomic_DNA"/>
</dbReference>
<keyword evidence="8" id="KW-1185">Reference proteome</keyword>
<feature type="region of interest" description="Disordered" evidence="5">
    <location>
        <begin position="167"/>
        <end position="199"/>
    </location>
</feature>
<accession>A0A9P0GJV0</accession>
<keyword evidence="4" id="KW-0677">Repeat</keyword>
<dbReference type="Pfam" id="PF08686">
    <property type="entry name" value="PLAC"/>
    <property type="match status" value="1"/>
</dbReference>
<dbReference type="GO" id="GO:0030198">
    <property type="term" value="P:extracellular matrix organization"/>
    <property type="evidence" value="ECO:0007669"/>
    <property type="project" value="TreeGrafter"/>
</dbReference>
<keyword evidence="3" id="KW-0732">Signal</keyword>
<evidence type="ECO:0000256" key="5">
    <source>
        <dbReference type="SAM" id="MobiDB-lite"/>
    </source>
</evidence>
<dbReference type="SUPFAM" id="SSF82895">
    <property type="entry name" value="TSP-1 type 1 repeat"/>
    <property type="match status" value="6"/>
</dbReference>
<feature type="non-terminal residue" evidence="7">
    <location>
        <position position="1"/>
    </location>
</feature>
<reference evidence="7" key="1">
    <citation type="submission" date="2022-01" db="EMBL/GenBank/DDBJ databases">
        <authorList>
            <person name="King R."/>
        </authorList>
    </citation>
    <scope>NUCLEOTIDE SEQUENCE</scope>
</reference>
<keyword evidence="2" id="KW-0964">Secreted</keyword>
<feature type="compositionally biased region" description="Polar residues" evidence="5">
    <location>
        <begin position="168"/>
        <end position="187"/>
    </location>
</feature>
<dbReference type="OrthoDB" id="5781878at2759"/>
<dbReference type="GO" id="GO:0004222">
    <property type="term" value="F:metalloendopeptidase activity"/>
    <property type="evidence" value="ECO:0007669"/>
    <property type="project" value="TreeGrafter"/>
</dbReference>
<evidence type="ECO:0000256" key="1">
    <source>
        <dbReference type="ARBA" id="ARBA00004613"/>
    </source>
</evidence>
<dbReference type="PROSITE" id="PS50092">
    <property type="entry name" value="TSP1"/>
    <property type="match status" value="6"/>
</dbReference>
<dbReference type="SMART" id="SM00209">
    <property type="entry name" value="TSP1"/>
    <property type="match status" value="5"/>
</dbReference>
<dbReference type="Proteomes" id="UP001153636">
    <property type="component" value="Chromosome 6"/>
</dbReference>
<evidence type="ECO:0000313" key="7">
    <source>
        <dbReference type="EMBL" id="CAH1112371.1"/>
    </source>
</evidence>
<evidence type="ECO:0000256" key="3">
    <source>
        <dbReference type="ARBA" id="ARBA00022729"/>
    </source>
</evidence>
<evidence type="ECO:0000313" key="8">
    <source>
        <dbReference type="Proteomes" id="UP001153636"/>
    </source>
</evidence>
<dbReference type="Gene3D" id="2.60.120.830">
    <property type="match status" value="1"/>
</dbReference>
<dbReference type="PANTHER" id="PTHR13723:SF305">
    <property type="entry name" value="PROTEIN MADD-4"/>
    <property type="match status" value="1"/>
</dbReference>
<evidence type="ECO:0000256" key="2">
    <source>
        <dbReference type="ARBA" id="ARBA00022525"/>
    </source>
</evidence>
<dbReference type="PANTHER" id="PTHR13723">
    <property type="entry name" value="ADAMTS A DISINTEGRIN AND METALLOPROTEASE WITH THROMBOSPONDIN MOTIFS PROTEASE"/>
    <property type="match status" value="1"/>
</dbReference>
<feature type="domain" description="PLAC" evidence="6">
    <location>
        <begin position="589"/>
        <end position="626"/>
    </location>
</feature>
<sequence length="630" mass="69938">VNYSTPKQTLLFFQVVNSRGVIGSLDEQQEECSACVKGSCRSVNGIYTRPDLPPGYSLVAQIPAGACRILVQQLKHTRNFIALKNSNGSFIVNGDWKLSNSRVFQGAGTKFVYIRQDENSLETLTSPGPLANTVDIMIVNYQANPGIKYGYSLPISEIAPPLLKRNSNEPTALESKQPSIPFNTSISQRDEARPPLPVPGIRRTRLRRKHYHWKITGRTACSKSCGGGLQTYVKTCTREVGNSKIPVPDRRCAHLHSPTPAPIRCNTAPCPPSWEYHWSQCSVSCGEGVQQYIPQCKQESQVLAEVLCSSPKPPIQTKPCKEIFCENPSDNELPQRFDQPRDFEWQTGPWSACSVSCGTGHRTRSVTCPSASCRPDDRPSHAEYCDMESCTPKELAFHSGASTSSRSISPWLTTDWSQCSEACGTGTQTRSTLCALPDKDSCPTDAKPELSRACSSDKQCDGQWFSGPWSSCSDTCSGPGKQKREVYCLIKIRGMAHVANDITCPGHLKPIEEQPCEGICPPRWFIGDWRQCEGTCPSSIQRREIKCLDQYGREVVGGCPENDTPAGKRTCPCEADSKRRYKPVQDEPADRYCVDKIHKCKLAVQARLCHYPYYVTHCCESCRRSLEPVE</sequence>
<evidence type="ECO:0000256" key="4">
    <source>
        <dbReference type="ARBA" id="ARBA00022737"/>
    </source>
</evidence>
<organism evidence="7 8">
    <name type="scientific">Psylliodes chrysocephalus</name>
    <dbReference type="NCBI Taxonomy" id="3402493"/>
    <lineage>
        <taxon>Eukaryota</taxon>
        <taxon>Metazoa</taxon>
        <taxon>Ecdysozoa</taxon>
        <taxon>Arthropoda</taxon>
        <taxon>Hexapoda</taxon>
        <taxon>Insecta</taxon>
        <taxon>Pterygota</taxon>
        <taxon>Neoptera</taxon>
        <taxon>Endopterygota</taxon>
        <taxon>Coleoptera</taxon>
        <taxon>Polyphaga</taxon>
        <taxon>Cucujiformia</taxon>
        <taxon>Chrysomeloidea</taxon>
        <taxon>Chrysomelidae</taxon>
        <taxon>Galerucinae</taxon>
        <taxon>Alticini</taxon>
        <taxon>Psylliodes</taxon>
    </lineage>
</organism>
<dbReference type="Gene3D" id="2.20.100.10">
    <property type="entry name" value="Thrombospondin type-1 (TSP1) repeat"/>
    <property type="match status" value="5"/>
</dbReference>
<comment type="subcellular location">
    <subcellularLocation>
        <location evidence="1">Secreted</location>
    </subcellularLocation>
</comment>
<dbReference type="Pfam" id="PF05986">
    <property type="entry name" value="ADAMTS_spacer1"/>
    <property type="match status" value="1"/>
</dbReference>
<dbReference type="PROSITE" id="PS50900">
    <property type="entry name" value="PLAC"/>
    <property type="match status" value="1"/>
</dbReference>
<dbReference type="InterPro" id="IPR000884">
    <property type="entry name" value="TSP1_rpt"/>
</dbReference>
<dbReference type="InterPro" id="IPR010909">
    <property type="entry name" value="PLAC"/>
</dbReference>
<dbReference type="GO" id="GO:0031012">
    <property type="term" value="C:extracellular matrix"/>
    <property type="evidence" value="ECO:0007669"/>
    <property type="project" value="TreeGrafter"/>
</dbReference>